<sequence length="272" mass="30079">MKLHQDVQFKTQAKNNEWEQLKQFTDARIALGRAGGSLPTRPALAFQLAHAQAKDAVLKVLDLDGIQAQLAVLQHEVLRIESCAVDKAQYLQRPDWGRELSESSRQQLKDYAQQHKEAYDVVIVAGDGLSARAIEDNAPYFIQQLYEACIAQGWRVAPLILATGSRVALGDEAAQILQAKMLVMLIGERPGLSSPDSMGIYYTWQAQSGCRDAMRNCISNVRPAGLSIQVALQRLIALMKKSAELGLSGVQLKDEHEMAAATDQLQRPKQLF</sequence>
<dbReference type="RefSeq" id="WP_130144241.1">
    <property type="nucleotide sequence ID" value="NZ_SGSU01000003.1"/>
</dbReference>
<comment type="subunit">
    <text evidence="5">The basic unit is a heterodimer which dimerizes to form tetramers. The heterotetramers trimerize; 6 large subunits form a core ring with 6 small subunits projecting outwards.</text>
</comment>
<protein>
    <recommendedName>
        <fullName evidence="5">Ethanolamine ammonia-lyase small subunit</fullName>
        <shortName evidence="5">EAL small subunit</shortName>
        <ecNumber evidence="5">4.3.1.7</ecNumber>
    </recommendedName>
</protein>
<keyword evidence="1 5" id="KW-0846">Cobalamin</keyword>
<dbReference type="InterPro" id="IPR042251">
    <property type="entry name" value="EutC_C"/>
</dbReference>
<feature type="binding site" evidence="5">
    <location>
        <position position="217"/>
    </location>
    <ligand>
        <name>adenosylcob(III)alamin</name>
        <dbReference type="ChEBI" id="CHEBI:18408"/>
    </ligand>
</feature>
<comment type="caution">
    <text evidence="6">The sequence shown here is derived from an EMBL/GenBank/DDBJ whole genome shotgun (WGS) entry which is preliminary data.</text>
</comment>
<dbReference type="GO" id="GO:0009350">
    <property type="term" value="C:ethanolamine ammonia-lyase complex"/>
    <property type="evidence" value="ECO:0007669"/>
    <property type="project" value="UniProtKB-UniRule"/>
</dbReference>
<dbReference type="NCBIfam" id="NF003971">
    <property type="entry name" value="PRK05465.1"/>
    <property type="match status" value="1"/>
</dbReference>
<dbReference type="InterPro" id="IPR009246">
    <property type="entry name" value="EutC"/>
</dbReference>
<dbReference type="PANTHER" id="PTHR39330">
    <property type="entry name" value="ETHANOLAMINE AMMONIA-LYASE LIGHT CHAIN"/>
    <property type="match status" value="1"/>
</dbReference>
<accession>A0A4Q7AYM7</accession>
<comment type="pathway">
    <text evidence="5">Amine and polyamine degradation; ethanolamine degradation.</text>
</comment>
<comment type="function">
    <text evidence="5">Catalyzes the deamination of various vicinal amino-alcohols to oxo compounds. Allows this organism to utilize ethanolamine as the sole source of nitrogen and carbon in the presence of external vitamin B12.</text>
</comment>
<proteinExistence type="inferred from homology"/>
<dbReference type="STRING" id="202951.GCA_001485025_00420"/>
<reference evidence="6 7" key="1">
    <citation type="submission" date="2019-02" db="EMBL/GenBank/DDBJ databases">
        <title>The Batch Genome Submission of Acinetobacter spp. strains.</title>
        <authorList>
            <person name="Qin J."/>
            <person name="Hu Y."/>
            <person name="Ye H."/>
            <person name="Wei L."/>
            <person name="Feng Y."/>
            <person name="Zong Z."/>
        </authorList>
    </citation>
    <scope>NUCLEOTIDE SEQUENCE [LARGE SCALE GENOMIC DNA]</scope>
    <source>
        <strain evidence="6 7">WCHABo060081</strain>
    </source>
</reference>
<name>A0A4Q7AYM7_9GAMM</name>
<dbReference type="GO" id="GO:0008851">
    <property type="term" value="F:ethanolamine ammonia-lyase activity"/>
    <property type="evidence" value="ECO:0007669"/>
    <property type="project" value="UniProtKB-UniRule"/>
</dbReference>
<dbReference type="GO" id="GO:0006520">
    <property type="term" value="P:amino acid metabolic process"/>
    <property type="evidence" value="ECO:0007669"/>
    <property type="project" value="InterPro"/>
</dbReference>
<dbReference type="InterPro" id="IPR042255">
    <property type="entry name" value="EutC_N"/>
</dbReference>
<dbReference type="EMBL" id="SGSU01000003">
    <property type="protein sequence ID" value="RZG68848.1"/>
    <property type="molecule type" value="Genomic_DNA"/>
</dbReference>
<dbReference type="Pfam" id="PF05985">
    <property type="entry name" value="EutC"/>
    <property type="match status" value="1"/>
</dbReference>
<evidence type="ECO:0000256" key="1">
    <source>
        <dbReference type="ARBA" id="ARBA00022628"/>
    </source>
</evidence>
<evidence type="ECO:0000256" key="4">
    <source>
        <dbReference type="ARBA" id="ARBA00024446"/>
    </source>
</evidence>
<evidence type="ECO:0000256" key="5">
    <source>
        <dbReference type="HAMAP-Rule" id="MF_00601"/>
    </source>
</evidence>
<keyword evidence="3 5" id="KW-0170">Cobalt</keyword>
<feature type="binding site" evidence="5">
    <location>
        <position position="167"/>
    </location>
    <ligand>
        <name>adenosylcob(III)alamin</name>
        <dbReference type="ChEBI" id="CHEBI:18408"/>
    </ligand>
</feature>
<comment type="cofactor">
    <cofactor evidence="5">
        <name>adenosylcob(III)alamin</name>
        <dbReference type="ChEBI" id="CHEBI:18408"/>
    </cofactor>
    <text evidence="5">Binds between the large and small subunits.</text>
</comment>
<evidence type="ECO:0000256" key="3">
    <source>
        <dbReference type="ARBA" id="ARBA00023285"/>
    </source>
</evidence>
<comment type="subcellular location">
    <subcellularLocation>
        <location evidence="5">Bacterial microcompartment</location>
    </subcellularLocation>
</comment>
<dbReference type="Proteomes" id="UP000293483">
    <property type="component" value="Unassembled WGS sequence"/>
</dbReference>
<comment type="catalytic activity">
    <reaction evidence="5">
        <text>ethanolamine = acetaldehyde + NH4(+)</text>
        <dbReference type="Rhea" id="RHEA:15313"/>
        <dbReference type="ChEBI" id="CHEBI:15343"/>
        <dbReference type="ChEBI" id="CHEBI:28938"/>
        <dbReference type="ChEBI" id="CHEBI:57603"/>
        <dbReference type="EC" id="4.3.1.7"/>
    </reaction>
</comment>
<dbReference type="HAMAP" id="MF_00601">
    <property type="entry name" value="EutC"/>
    <property type="match status" value="1"/>
</dbReference>
<dbReference type="GO" id="GO:0031419">
    <property type="term" value="F:cobalamin binding"/>
    <property type="evidence" value="ECO:0007669"/>
    <property type="project" value="UniProtKB-UniRule"/>
</dbReference>
<feature type="binding site" evidence="5">
    <location>
        <position position="188"/>
    </location>
    <ligand>
        <name>adenosylcob(III)alamin</name>
        <dbReference type="ChEBI" id="CHEBI:18408"/>
    </ligand>
</feature>
<dbReference type="AlphaFoldDB" id="A0A4Q7AYM7"/>
<organism evidence="6 7">
    <name type="scientific">Acinetobacter bouvetii</name>
    <dbReference type="NCBI Taxonomy" id="202951"/>
    <lineage>
        <taxon>Bacteria</taxon>
        <taxon>Pseudomonadati</taxon>
        <taxon>Pseudomonadota</taxon>
        <taxon>Gammaproteobacteria</taxon>
        <taxon>Moraxellales</taxon>
        <taxon>Moraxellaceae</taxon>
        <taxon>Acinetobacter</taxon>
    </lineage>
</organism>
<dbReference type="GO" id="GO:0031471">
    <property type="term" value="C:ethanolamine degradation polyhedral organelle"/>
    <property type="evidence" value="ECO:0007669"/>
    <property type="project" value="UniProtKB-UniRule"/>
</dbReference>
<keyword evidence="2 5" id="KW-0456">Lyase</keyword>
<keyword evidence="4 5" id="KW-1283">Bacterial microcompartment</keyword>
<dbReference type="Gene3D" id="1.10.30.40">
    <property type="entry name" value="Ethanolamine ammonia-lyase light chain (EutC), N-terminal domain"/>
    <property type="match status" value="1"/>
</dbReference>
<evidence type="ECO:0000256" key="2">
    <source>
        <dbReference type="ARBA" id="ARBA00023239"/>
    </source>
</evidence>
<dbReference type="UniPathway" id="UPA00560"/>
<comment type="similarity">
    <text evidence="5">Belongs to the EutC family.</text>
</comment>
<dbReference type="GO" id="GO:0046336">
    <property type="term" value="P:ethanolamine catabolic process"/>
    <property type="evidence" value="ECO:0007669"/>
    <property type="project" value="UniProtKB-UniRule"/>
</dbReference>
<dbReference type="Gene3D" id="3.40.50.11240">
    <property type="entry name" value="Ethanolamine ammonia-lyase light chain (EutC)"/>
    <property type="match status" value="1"/>
</dbReference>
<gene>
    <name evidence="5" type="primary">eutC</name>
    <name evidence="6" type="ORF">EXE25_04030</name>
</gene>
<dbReference type="PANTHER" id="PTHR39330:SF1">
    <property type="entry name" value="ETHANOLAMINE AMMONIA-LYASE SMALL SUBUNIT"/>
    <property type="match status" value="1"/>
</dbReference>
<dbReference type="EC" id="4.3.1.7" evidence="5"/>
<dbReference type="PIRSF" id="PIRSF018982">
    <property type="entry name" value="EutC"/>
    <property type="match status" value="1"/>
</dbReference>
<evidence type="ECO:0000313" key="7">
    <source>
        <dbReference type="Proteomes" id="UP000293483"/>
    </source>
</evidence>
<evidence type="ECO:0000313" key="6">
    <source>
        <dbReference type="EMBL" id="RZG68848.1"/>
    </source>
</evidence>